<evidence type="ECO:0000256" key="3">
    <source>
        <dbReference type="ARBA" id="ARBA00022723"/>
    </source>
</evidence>
<dbReference type="GO" id="GO:0000978">
    <property type="term" value="F:RNA polymerase II cis-regulatory region sequence-specific DNA binding"/>
    <property type="evidence" value="ECO:0007669"/>
    <property type="project" value="TreeGrafter"/>
</dbReference>
<dbReference type="Gene3D" id="3.30.160.60">
    <property type="entry name" value="Classic Zinc Finger"/>
    <property type="match status" value="3"/>
</dbReference>
<protein>
    <submittedName>
        <fullName evidence="15">Zinc finger protein</fullName>
    </submittedName>
</protein>
<dbReference type="PROSITE" id="PS00028">
    <property type="entry name" value="ZINC_FINGER_C2H2_1"/>
    <property type="match status" value="2"/>
</dbReference>
<organism evidence="15 16">
    <name type="scientific">Golovinomyces cichoracearum</name>
    <dbReference type="NCBI Taxonomy" id="62708"/>
    <lineage>
        <taxon>Eukaryota</taxon>
        <taxon>Fungi</taxon>
        <taxon>Dikarya</taxon>
        <taxon>Ascomycota</taxon>
        <taxon>Pezizomycotina</taxon>
        <taxon>Leotiomycetes</taxon>
        <taxon>Erysiphales</taxon>
        <taxon>Erysiphaceae</taxon>
        <taxon>Golovinomyces</taxon>
    </lineage>
</organism>
<evidence type="ECO:0000313" key="16">
    <source>
        <dbReference type="Proteomes" id="UP000285405"/>
    </source>
</evidence>
<comment type="subcellular location">
    <subcellularLocation>
        <location evidence="1">Nucleus</location>
    </subcellularLocation>
</comment>
<evidence type="ECO:0000256" key="11">
    <source>
        <dbReference type="PROSITE-ProRule" id="PRU00042"/>
    </source>
</evidence>
<feature type="compositionally biased region" description="Basic and acidic residues" evidence="13">
    <location>
        <begin position="427"/>
        <end position="447"/>
    </location>
</feature>
<keyword evidence="12" id="KW-0175">Coiled coil</keyword>
<dbReference type="InterPro" id="IPR013087">
    <property type="entry name" value="Znf_C2H2_type"/>
</dbReference>
<evidence type="ECO:0000313" key="15">
    <source>
        <dbReference type="EMBL" id="RKF83309.1"/>
    </source>
</evidence>
<dbReference type="PANTHER" id="PTHR24399">
    <property type="entry name" value="ZINC FINGER AND BTB DOMAIN-CONTAINING"/>
    <property type="match status" value="1"/>
</dbReference>
<feature type="coiled-coil region" evidence="12">
    <location>
        <begin position="685"/>
        <end position="726"/>
    </location>
</feature>
<dbReference type="SUPFAM" id="SSF57667">
    <property type="entry name" value="beta-beta-alpha zinc fingers"/>
    <property type="match status" value="2"/>
</dbReference>
<dbReference type="GO" id="GO:0005654">
    <property type="term" value="C:nucleoplasm"/>
    <property type="evidence" value="ECO:0007669"/>
    <property type="project" value="TreeGrafter"/>
</dbReference>
<dbReference type="InterPro" id="IPR036236">
    <property type="entry name" value="Znf_C2H2_sf"/>
</dbReference>
<dbReference type="Pfam" id="PF00096">
    <property type="entry name" value="zf-C2H2"/>
    <property type="match status" value="2"/>
</dbReference>
<comment type="similarity">
    <text evidence="2">Belongs to the krueppel C2H2-type zinc-finger protein family.</text>
</comment>
<dbReference type="OrthoDB" id="8117402at2759"/>
<keyword evidence="8" id="KW-0238">DNA-binding</keyword>
<dbReference type="GO" id="GO:0008270">
    <property type="term" value="F:zinc ion binding"/>
    <property type="evidence" value="ECO:0007669"/>
    <property type="project" value="UniProtKB-KW"/>
</dbReference>
<comment type="caution">
    <text evidence="15">The sequence shown here is derived from an EMBL/GenBank/DDBJ whole genome shotgun (WGS) entry which is preliminary data.</text>
</comment>
<keyword evidence="3" id="KW-0479">Metal-binding</keyword>
<keyword evidence="10" id="KW-0539">Nucleus</keyword>
<evidence type="ECO:0000256" key="2">
    <source>
        <dbReference type="ARBA" id="ARBA00006991"/>
    </source>
</evidence>
<name>A0A420J949_9PEZI</name>
<evidence type="ECO:0000256" key="9">
    <source>
        <dbReference type="ARBA" id="ARBA00023163"/>
    </source>
</evidence>
<evidence type="ECO:0000256" key="5">
    <source>
        <dbReference type="ARBA" id="ARBA00022771"/>
    </source>
</evidence>
<dbReference type="GO" id="GO:0001227">
    <property type="term" value="F:DNA-binding transcription repressor activity, RNA polymerase II-specific"/>
    <property type="evidence" value="ECO:0007669"/>
    <property type="project" value="TreeGrafter"/>
</dbReference>
<keyword evidence="9" id="KW-0804">Transcription</keyword>
<dbReference type="FunFam" id="3.30.160.60:FF:000446">
    <property type="entry name" value="Zinc finger protein"/>
    <property type="match status" value="1"/>
</dbReference>
<dbReference type="AlphaFoldDB" id="A0A420J949"/>
<dbReference type="EMBL" id="MCBR01000440">
    <property type="protein sequence ID" value="RKF83309.1"/>
    <property type="molecule type" value="Genomic_DNA"/>
</dbReference>
<evidence type="ECO:0000259" key="14">
    <source>
        <dbReference type="PROSITE" id="PS50157"/>
    </source>
</evidence>
<dbReference type="SMART" id="SM00355">
    <property type="entry name" value="ZnF_C2H2"/>
    <property type="match status" value="3"/>
</dbReference>
<proteinExistence type="inferred from homology"/>
<evidence type="ECO:0000256" key="1">
    <source>
        <dbReference type="ARBA" id="ARBA00004123"/>
    </source>
</evidence>
<dbReference type="Proteomes" id="UP000285405">
    <property type="component" value="Unassembled WGS sequence"/>
</dbReference>
<accession>A0A420J949</accession>
<feature type="region of interest" description="Disordered" evidence="13">
    <location>
        <begin position="543"/>
        <end position="583"/>
    </location>
</feature>
<reference evidence="15 16" key="1">
    <citation type="journal article" date="2018" name="BMC Genomics">
        <title>Comparative genome analyses reveal sequence features reflecting distinct modes of host-adaptation between dicot and monocot powdery mildew.</title>
        <authorList>
            <person name="Wu Y."/>
            <person name="Ma X."/>
            <person name="Pan Z."/>
            <person name="Kale S.D."/>
            <person name="Song Y."/>
            <person name="King H."/>
            <person name="Zhang Q."/>
            <person name="Presley C."/>
            <person name="Deng X."/>
            <person name="Wei C.I."/>
            <person name="Xiao S."/>
        </authorList>
    </citation>
    <scope>NUCLEOTIDE SEQUENCE [LARGE SCALE GENOMIC DNA]</scope>
    <source>
        <strain evidence="15">UCSC1</strain>
    </source>
</reference>
<keyword evidence="5 11" id="KW-0863">Zinc-finger</keyword>
<evidence type="ECO:0000256" key="12">
    <source>
        <dbReference type="SAM" id="Coils"/>
    </source>
</evidence>
<evidence type="ECO:0000256" key="8">
    <source>
        <dbReference type="ARBA" id="ARBA00023125"/>
    </source>
</evidence>
<dbReference type="PANTHER" id="PTHR24399:SF70">
    <property type="entry name" value="C2H2-TYPE DOMAIN-CONTAINING PROTEIN"/>
    <property type="match status" value="1"/>
</dbReference>
<gene>
    <name evidence="15" type="ORF">GcC1_004022</name>
</gene>
<evidence type="ECO:0000256" key="7">
    <source>
        <dbReference type="ARBA" id="ARBA00023015"/>
    </source>
</evidence>
<dbReference type="PROSITE" id="PS50157">
    <property type="entry name" value="ZINC_FINGER_C2H2_2"/>
    <property type="match status" value="2"/>
</dbReference>
<evidence type="ECO:0000256" key="4">
    <source>
        <dbReference type="ARBA" id="ARBA00022737"/>
    </source>
</evidence>
<feature type="domain" description="C2H2-type" evidence="14">
    <location>
        <begin position="342"/>
        <end position="369"/>
    </location>
</feature>
<feature type="domain" description="C2H2-type" evidence="14">
    <location>
        <begin position="314"/>
        <end position="341"/>
    </location>
</feature>
<evidence type="ECO:0000256" key="6">
    <source>
        <dbReference type="ARBA" id="ARBA00022833"/>
    </source>
</evidence>
<keyword evidence="4" id="KW-0677">Repeat</keyword>
<keyword evidence="7" id="KW-0805">Transcription regulation</keyword>
<evidence type="ECO:0000256" key="13">
    <source>
        <dbReference type="SAM" id="MobiDB-lite"/>
    </source>
</evidence>
<feature type="region of interest" description="Disordered" evidence="13">
    <location>
        <begin position="422"/>
        <end position="510"/>
    </location>
</feature>
<dbReference type="FunFam" id="3.30.160.60:FF:001370">
    <property type="entry name" value="Zinc finger protein"/>
    <property type="match status" value="1"/>
</dbReference>
<sequence>MLVRRAEYRDLHPACQLIPTSVNLKLLEQMRQRFQCKRKNEFAAQQRMVISSFERLALVKIGMASEQSTPSLANLSTHLTASTADKINKSSNRKNTLKRGRNGNLIDNPGVISNATCKSFTSLNSPRYLRSFSREFSPVTLTASTLTYQNRQEETNRNYIPQNEGICRQEILPVLIPSTDYASSKSRDALNATLHSVEGMRADQNLTNDSDTRKFEAVPGISPLTSKINVDFANKASSTISKSANGPNKSQEFRPNLLEDEKLKRSFEEPLSIPQPRSPKPILFNNIRLGGMEQLTGLPGPGQRMREQSSQKKHKCPYCDTEFTRHHNLKSHLLTHSQEKPFTCQTCAMRFRRLHDLKRHMKLHTGERPHICPKCDRKFARGDALARHTKGQGGCAGRRSSFSSVGADDDFDGSNVVDSNEIAMDGVKYDDSTSRHNENEVSRDEGRQFNIPSLTKKNLKTSESRKAYASLRTSNSYLQDESRKALSASVTHSSRENQESSGSRIAPHIKDAPKRICKQGLCSSNFPSPNTAGNILIPQSLLTEGLKPPSPADITSFQSDQEAPLSDQEKTLSTTPPFLSNHFDKQQTNQTSLLGNSQVYSHKNSHGPKLPALMALTPPDQRYNLSSQAPASKNNVSAKKTKIIPPNSVILPGAQNLTSHQLPGQADINFQNFFAAGEIGVWSYIQTLEDKVKQLNDRILQMEKAEKNHQEKISRLTIEVTSLKSQHKDSNIPLALTESDLSK</sequence>
<keyword evidence="6" id="KW-0862">Zinc</keyword>
<evidence type="ECO:0000256" key="10">
    <source>
        <dbReference type="ARBA" id="ARBA00023242"/>
    </source>
</evidence>